<dbReference type="Proteomes" id="UP000799438">
    <property type="component" value="Unassembled WGS sequence"/>
</dbReference>
<proteinExistence type="predicted"/>
<dbReference type="AlphaFoldDB" id="A0A6A6B7V5"/>
<dbReference type="OrthoDB" id="5986190at2759"/>
<dbReference type="Gene3D" id="1.10.510.10">
    <property type="entry name" value="Transferase(Phosphotransferase) domain 1"/>
    <property type="match status" value="1"/>
</dbReference>
<name>A0A6A6B7V5_9PEZI</name>
<feature type="chain" id="PRO_5025548133" description="Protein kinase domain-containing protein" evidence="1">
    <location>
        <begin position="21"/>
        <end position="512"/>
    </location>
</feature>
<dbReference type="InterPro" id="IPR000719">
    <property type="entry name" value="Prot_kinase_dom"/>
</dbReference>
<dbReference type="EMBL" id="ML995490">
    <property type="protein sequence ID" value="KAF2140219.1"/>
    <property type="molecule type" value="Genomic_DNA"/>
</dbReference>
<dbReference type="PROSITE" id="PS50011">
    <property type="entry name" value="PROTEIN_KINASE_DOM"/>
    <property type="match status" value="1"/>
</dbReference>
<evidence type="ECO:0000313" key="4">
    <source>
        <dbReference type="Proteomes" id="UP000799438"/>
    </source>
</evidence>
<dbReference type="SUPFAM" id="SSF69304">
    <property type="entry name" value="Tricorn protease N-terminal domain"/>
    <property type="match status" value="1"/>
</dbReference>
<feature type="signal peptide" evidence="1">
    <location>
        <begin position="1"/>
        <end position="20"/>
    </location>
</feature>
<feature type="domain" description="Protein kinase" evidence="2">
    <location>
        <begin position="1"/>
        <end position="108"/>
    </location>
</feature>
<evidence type="ECO:0000313" key="3">
    <source>
        <dbReference type="EMBL" id="KAF2140219.1"/>
    </source>
</evidence>
<dbReference type="SUPFAM" id="SSF56112">
    <property type="entry name" value="Protein kinase-like (PK-like)"/>
    <property type="match status" value="1"/>
</dbReference>
<gene>
    <name evidence="3" type="ORF">K452DRAFT_299599</name>
</gene>
<accession>A0A6A6B7V5</accession>
<evidence type="ECO:0000259" key="2">
    <source>
        <dbReference type="PROSITE" id="PS50011"/>
    </source>
</evidence>
<dbReference type="GO" id="GO:0004672">
    <property type="term" value="F:protein kinase activity"/>
    <property type="evidence" value="ECO:0007669"/>
    <property type="project" value="InterPro"/>
</dbReference>
<dbReference type="RefSeq" id="XP_033395932.1">
    <property type="nucleotide sequence ID" value="XM_033542247.1"/>
</dbReference>
<organism evidence="3 4">
    <name type="scientific">Aplosporella prunicola CBS 121167</name>
    <dbReference type="NCBI Taxonomy" id="1176127"/>
    <lineage>
        <taxon>Eukaryota</taxon>
        <taxon>Fungi</taxon>
        <taxon>Dikarya</taxon>
        <taxon>Ascomycota</taxon>
        <taxon>Pezizomycotina</taxon>
        <taxon>Dothideomycetes</taxon>
        <taxon>Dothideomycetes incertae sedis</taxon>
        <taxon>Botryosphaeriales</taxon>
        <taxon>Aplosporellaceae</taxon>
        <taxon>Aplosporella</taxon>
    </lineage>
</organism>
<sequence length="512" mass="56222">MVGCSVDIWSLGCILFDLLGFSCNGPEGFKEVQKYRNKDKSKPNGFFERAEEGDIIKKGLIDLIDRWDNSNRPWVIPWKNIVLKTLQIPPHERPKASEVASDLKNDLIRKLPGLPGDHHIQLGADEQLRPRQEVGSPQIYTSVFVDNVPKHLKKAKVSVCGQWALLQGENSVLPLRMDDLQFGQSKHQLPQIHEETSHKVQATAASGSFYAILYNLHHDPSRLQVTLYGPKGDFEKHIYNGYPCSGLSVSSSGDFLIHLDDNELVLHLHGAATSSIKTIHIEEHRIAAAFSPDGDDIYVWSRGGDNVTDYWHVFNKNELEDRDGGSQGLVCSSKSIQSTATPGQSRDILVPFKRQSNPVELCPLFFAVDSHGNASVIVENFKTKPNGLKRIRIFNKASESGKLQGIIHGCAPPEGSPVVLIRDGQSSKFAFVCFNLAEDLADLGRKSSLPGYLEASVTGLHDASILADYSPASSDFTLCSGPSGSSGLWAYVARCTKGGKAAEVRKAIIKSN</sequence>
<dbReference type="InterPro" id="IPR011009">
    <property type="entry name" value="Kinase-like_dom_sf"/>
</dbReference>
<keyword evidence="4" id="KW-1185">Reference proteome</keyword>
<evidence type="ECO:0000256" key="1">
    <source>
        <dbReference type="SAM" id="SignalP"/>
    </source>
</evidence>
<reference evidence="3" key="1">
    <citation type="journal article" date="2020" name="Stud. Mycol.">
        <title>101 Dothideomycetes genomes: a test case for predicting lifestyles and emergence of pathogens.</title>
        <authorList>
            <person name="Haridas S."/>
            <person name="Albert R."/>
            <person name="Binder M."/>
            <person name="Bloem J."/>
            <person name="Labutti K."/>
            <person name="Salamov A."/>
            <person name="Andreopoulos B."/>
            <person name="Baker S."/>
            <person name="Barry K."/>
            <person name="Bills G."/>
            <person name="Bluhm B."/>
            <person name="Cannon C."/>
            <person name="Castanera R."/>
            <person name="Culley D."/>
            <person name="Daum C."/>
            <person name="Ezra D."/>
            <person name="Gonzalez J."/>
            <person name="Henrissat B."/>
            <person name="Kuo A."/>
            <person name="Liang C."/>
            <person name="Lipzen A."/>
            <person name="Lutzoni F."/>
            <person name="Magnuson J."/>
            <person name="Mondo S."/>
            <person name="Nolan M."/>
            <person name="Ohm R."/>
            <person name="Pangilinan J."/>
            <person name="Park H.-J."/>
            <person name="Ramirez L."/>
            <person name="Alfaro M."/>
            <person name="Sun H."/>
            <person name="Tritt A."/>
            <person name="Yoshinaga Y."/>
            <person name="Zwiers L.-H."/>
            <person name="Turgeon B."/>
            <person name="Goodwin S."/>
            <person name="Spatafora J."/>
            <person name="Crous P."/>
            <person name="Grigoriev I."/>
        </authorList>
    </citation>
    <scope>NUCLEOTIDE SEQUENCE</scope>
    <source>
        <strain evidence="3">CBS 121167</strain>
    </source>
</reference>
<dbReference type="GeneID" id="54299744"/>
<keyword evidence="1" id="KW-0732">Signal</keyword>
<protein>
    <recommendedName>
        <fullName evidence="2">Protein kinase domain-containing protein</fullName>
    </recommendedName>
</protein>
<dbReference type="GO" id="GO:0005524">
    <property type="term" value="F:ATP binding"/>
    <property type="evidence" value="ECO:0007669"/>
    <property type="project" value="InterPro"/>
</dbReference>